<keyword evidence="2" id="KW-0732">Signal</keyword>
<dbReference type="EMBL" id="JACEIK010000016">
    <property type="protein sequence ID" value="MCD7446582.1"/>
    <property type="molecule type" value="Genomic_DNA"/>
</dbReference>
<comment type="caution">
    <text evidence="3">The sequence shown here is derived from an EMBL/GenBank/DDBJ whole genome shotgun (WGS) entry which is preliminary data.</text>
</comment>
<protein>
    <submittedName>
        <fullName evidence="3">Transporter</fullName>
    </submittedName>
</protein>
<dbReference type="Proteomes" id="UP000823775">
    <property type="component" value="Unassembled WGS sequence"/>
</dbReference>
<feature type="compositionally biased region" description="Polar residues" evidence="1">
    <location>
        <begin position="105"/>
        <end position="120"/>
    </location>
</feature>
<keyword evidence="4" id="KW-1185">Reference proteome</keyword>
<evidence type="ECO:0000256" key="1">
    <source>
        <dbReference type="SAM" id="MobiDB-lite"/>
    </source>
</evidence>
<feature type="signal peptide" evidence="2">
    <location>
        <begin position="1"/>
        <end position="20"/>
    </location>
</feature>
<feature type="region of interest" description="Disordered" evidence="1">
    <location>
        <begin position="96"/>
        <end position="120"/>
    </location>
</feature>
<name>A0ABS8RID8_DATST</name>
<reference evidence="3 4" key="1">
    <citation type="journal article" date="2021" name="BMC Genomics">
        <title>Datura genome reveals duplications of psychoactive alkaloid biosynthetic genes and high mutation rate following tissue culture.</title>
        <authorList>
            <person name="Rajewski A."/>
            <person name="Carter-House D."/>
            <person name="Stajich J."/>
            <person name="Litt A."/>
        </authorList>
    </citation>
    <scope>NUCLEOTIDE SEQUENCE [LARGE SCALE GENOMIC DNA]</scope>
    <source>
        <strain evidence="3">AR-01</strain>
    </source>
</reference>
<evidence type="ECO:0000256" key="2">
    <source>
        <dbReference type="SAM" id="SignalP"/>
    </source>
</evidence>
<evidence type="ECO:0000313" key="4">
    <source>
        <dbReference type="Proteomes" id="UP000823775"/>
    </source>
</evidence>
<accession>A0ABS8RID8</accession>
<feature type="chain" id="PRO_5046859767" evidence="2">
    <location>
        <begin position="21"/>
        <end position="120"/>
    </location>
</feature>
<organism evidence="3 4">
    <name type="scientific">Datura stramonium</name>
    <name type="common">Jimsonweed</name>
    <name type="synonym">Common thornapple</name>
    <dbReference type="NCBI Taxonomy" id="4076"/>
    <lineage>
        <taxon>Eukaryota</taxon>
        <taxon>Viridiplantae</taxon>
        <taxon>Streptophyta</taxon>
        <taxon>Embryophyta</taxon>
        <taxon>Tracheophyta</taxon>
        <taxon>Spermatophyta</taxon>
        <taxon>Magnoliopsida</taxon>
        <taxon>eudicotyledons</taxon>
        <taxon>Gunneridae</taxon>
        <taxon>Pentapetalae</taxon>
        <taxon>asterids</taxon>
        <taxon>lamiids</taxon>
        <taxon>Solanales</taxon>
        <taxon>Solanaceae</taxon>
        <taxon>Solanoideae</taxon>
        <taxon>Datureae</taxon>
        <taxon>Datura</taxon>
    </lineage>
</organism>
<sequence>MVLSLMLLATGLTIIDQSEQKLVWAIALYHNNGVNTWRSSQSGNRSDNMGLQLGDFSAEAPGNWMQFRWQRTGKILEEMETLFGFLELEKGRELKEMKKTEKNSNDNGQIQMGTTPSISS</sequence>
<gene>
    <name evidence="3" type="primary">PMT5</name>
    <name evidence="3" type="ORF">HAX54_010774</name>
</gene>
<proteinExistence type="predicted"/>
<evidence type="ECO:0000313" key="3">
    <source>
        <dbReference type="EMBL" id="MCD7446582.1"/>
    </source>
</evidence>